<organism evidence="2 3">
    <name type="scientific">Kribbella koreensis</name>
    <dbReference type="NCBI Taxonomy" id="57909"/>
    <lineage>
        <taxon>Bacteria</taxon>
        <taxon>Bacillati</taxon>
        <taxon>Actinomycetota</taxon>
        <taxon>Actinomycetes</taxon>
        <taxon>Propionibacteriales</taxon>
        <taxon>Kribbellaceae</taxon>
        <taxon>Kribbella</taxon>
    </lineage>
</organism>
<keyword evidence="3" id="KW-1185">Reference proteome</keyword>
<evidence type="ECO:0000256" key="1">
    <source>
        <dbReference type="SAM" id="MobiDB-lite"/>
    </source>
</evidence>
<gene>
    <name evidence="2" type="ORF">GCM10009554_43130</name>
</gene>
<dbReference type="EMBL" id="BAAAHK010000009">
    <property type="protein sequence ID" value="GAA0946848.1"/>
    <property type="molecule type" value="Genomic_DNA"/>
</dbReference>
<reference evidence="2 3" key="1">
    <citation type="journal article" date="2019" name="Int. J. Syst. Evol. Microbiol.">
        <title>The Global Catalogue of Microorganisms (GCM) 10K type strain sequencing project: providing services to taxonomists for standard genome sequencing and annotation.</title>
        <authorList>
            <consortium name="The Broad Institute Genomics Platform"/>
            <consortium name="The Broad Institute Genome Sequencing Center for Infectious Disease"/>
            <person name="Wu L."/>
            <person name="Ma J."/>
        </authorList>
    </citation>
    <scope>NUCLEOTIDE SEQUENCE [LARGE SCALE GENOMIC DNA]</scope>
    <source>
        <strain evidence="2 3">JCM 10977</strain>
    </source>
</reference>
<comment type="caution">
    <text evidence="2">The sequence shown here is derived from an EMBL/GenBank/DDBJ whole genome shotgun (WGS) entry which is preliminary data.</text>
</comment>
<protein>
    <submittedName>
        <fullName evidence="2">Uncharacterized protein</fullName>
    </submittedName>
</protein>
<feature type="compositionally biased region" description="Basic and acidic residues" evidence="1">
    <location>
        <begin position="49"/>
        <end position="63"/>
    </location>
</feature>
<dbReference type="Proteomes" id="UP001500542">
    <property type="component" value="Unassembled WGS sequence"/>
</dbReference>
<dbReference type="RefSeq" id="WP_343972814.1">
    <property type="nucleotide sequence ID" value="NZ_BAAAHK010000009.1"/>
</dbReference>
<evidence type="ECO:0000313" key="2">
    <source>
        <dbReference type="EMBL" id="GAA0946848.1"/>
    </source>
</evidence>
<proteinExistence type="predicted"/>
<evidence type="ECO:0000313" key="3">
    <source>
        <dbReference type="Proteomes" id="UP001500542"/>
    </source>
</evidence>
<sequence>MTGDRDLQKLRWSIQRLIELVDQGIDSAGEQLSRGEPFKAWRPPVGTSPRDDPDPDPDRGLSP</sequence>
<feature type="region of interest" description="Disordered" evidence="1">
    <location>
        <begin position="28"/>
        <end position="63"/>
    </location>
</feature>
<accession>A0ABN1QSF2</accession>
<name>A0ABN1QSF2_9ACTN</name>